<accession>A0A084W4M8</accession>
<keyword evidence="3" id="KW-1185">Reference proteome</keyword>
<dbReference type="Proteomes" id="UP000030765">
    <property type="component" value="Unassembled WGS sequence"/>
</dbReference>
<organism evidence="1">
    <name type="scientific">Anopheles sinensis</name>
    <name type="common">Mosquito</name>
    <dbReference type="NCBI Taxonomy" id="74873"/>
    <lineage>
        <taxon>Eukaryota</taxon>
        <taxon>Metazoa</taxon>
        <taxon>Ecdysozoa</taxon>
        <taxon>Arthropoda</taxon>
        <taxon>Hexapoda</taxon>
        <taxon>Insecta</taxon>
        <taxon>Pterygota</taxon>
        <taxon>Neoptera</taxon>
        <taxon>Endopterygota</taxon>
        <taxon>Diptera</taxon>
        <taxon>Nematocera</taxon>
        <taxon>Culicoidea</taxon>
        <taxon>Culicidae</taxon>
        <taxon>Anophelinae</taxon>
        <taxon>Anopheles</taxon>
    </lineage>
</organism>
<reference evidence="2" key="2">
    <citation type="submission" date="2020-05" db="UniProtKB">
        <authorList>
            <consortium name="EnsemblMetazoa"/>
        </authorList>
    </citation>
    <scope>IDENTIFICATION</scope>
</reference>
<evidence type="ECO:0000313" key="3">
    <source>
        <dbReference type="Proteomes" id="UP000030765"/>
    </source>
</evidence>
<gene>
    <name evidence="1" type="ORF">ZHAS_00013131</name>
</gene>
<sequence>MQVGYQRQVSEYESIPRIIKLCSTPGRPAIPNIECRSVSASSTYRPDRPKLNALTLEPTKHSPANCRALADSVLAFCLSDFCEPTPLAQPDAGPRVEFEGGIYDAPKR</sequence>
<dbReference type="EnsemblMetazoa" id="ASIC013131-RA">
    <property type="protein sequence ID" value="ASIC013131-PA"/>
    <property type="gene ID" value="ASIC013131"/>
</dbReference>
<protein>
    <submittedName>
        <fullName evidence="1 2">Uncharacterized protein</fullName>
    </submittedName>
</protein>
<evidence type="ECO:0000313" key="1">
    <source>
        <dbReference type="EMBL" id="KFB45172.1"/>
    </source>
</evidence>
<dbReference type="VEuPathDB" id="VectorBase:ASIC013131"/>
<dbReference type="AlphaFoldDB" id="A0A084W4M8"/>
<dbReference type="EMBL" id="ATLV01020348">
    <property type="status" value="NOT_ANNOTATED_CDS"/>
    <property type="molecule type" value="Genomic_DNA"/>
</dbReference>
<evidence type="ECO:0000313" key="2">
    <source>
        <dbReference type="EnsemblMetazoa" id="ASIC013131-PA"/>
    </source>
</evidence>
<dbReference type="EMBL" id="KE525299">
    <property type="protein sequence ID" value="KFB45172.1"/>
    <property type="molecule type" value="Genomic_DNA"/>
</dbReference>
<reference evidence="1 3" key="1">
    <citation type="journal article" date="2014" name="BMC Genomics">
        <title>Genome sequence of Anopheles sinensis provides insight into genetics basis of mosquito competence for malaria parasites.</title>
        <authorList>
            <person name="Zhou D."/>
            <person name="Zhang D."/>
            <person name="Ding G."/>
            <person name="Shi L."/>
            <person name="Hou Q."/>
            <person name="Ye Y."/>
            <person name="Xu Y."/>
            <person name="Zhou H."/>
            <person name="Xiong C."/>
            <person name="Li S."/>
            <person name="Yu J."/>
            <person name="Hong S."/>
            <person name="Yu X."/>
            <person name="Zou P."/>
            <person name="Chen C."/>
            <person name="Chang X."/>
            <person name="Wang W."/>
            <person name="Lv Y."/>
            <person name="Sun Y."/>
            <person name="Ma L."/>
            <person name="Shen B."/>
            <person name="Zhu C."/>
        </authorList>
    </citation>
    <scope>NUCLEOTIDE SEQUENCE [LARGE SCALE GENOMIC DNA]</scope>
</reference>
<proteinExistence type="predicted"/>
<name>A0A084W4M8_ANOSI</name>